<dbReference type="PANTHER" id="PTHR39190:SF1">
    <property type="entry name" value="FLAGELLAR ASSEMBLY FACTOR FLIW"/>
    <property type="match status" value="1"/>
</dbReference>
<sequence>MMQCRSTRFGTCDVRPDAVLTFPNGILGFPDCRRYVILDHDTDAPFKWLQSLDEPGLAFVILDPATFHSGYDVQLPHEALVEVDGKDDDELILSVLLTIPSNDPTGITANLRGPLLMNPRTKLCKQLILSDSYPTRFPLFSHKPSTETGASTKPAASAVCSV</sequence>
<accession>A0A330L5R9</accession>
<dbReference type="PANTHER" id="PTHR39190">
    <property type="entry name" value="FLAGELLAR ASSEMBLY FACTOR FLIW"/>
    <property type="match status" value="1"/>
</dbReference>
<keyword evidence="5" id="KW-0966">Cell projection</keyword>
<dbReference type="InParanoid" id="A0A330L5R9"/>
<dbReference type="HAMAP" id="MF_01185">
    <property type="entry name" value="FliW"/>
    <property type="match status" value="1"/>
</dbReference>
<dbReference type="InterPro" id="IPR003775">
    <property type="entry name" value="Flagellar_assembly_factor_FliW"/>
</dbReference>
<gene>
    <name evidence="4 5" type="primary">fliW</name>
    <name evidence="5" type="ORF">NITLEN_30089</name>
</gene>
<keyword evidence="6" id="KW-1185">Reference proteome</keyword>
<evidence type="ECO:0000256" key="4">
    <source>
        <dbReference type="HAMAP-Rule" id="MF_01185"/>
    </source>
</evidence>
<comment type="subcellular location">
    <subcellularLocation>
        <location evidence="4">Cytoplasm</location>
    </subcellularLocation>
</comment>
<dbReference type="RefSeq" id="WP_121989497.1">
    <property type="nucleotide sequence ID" value="NZ_OUNR01000016.1"/>
</dbReference>
<evidence type="ECO:0000256" key="1">
    <source>
        <dbReference type="ARBA" id="ARBA00022490"/>
    </source>
</evidence>
<comment type="subunit">
    <text evidence="4">Interacts with translational regulator CsrA and flagellin(s).</text>
</comment>
<evidence type="ECO:0000313" key="5">
    <source>
        <dbReference type="EMBL" id="SPP65175.1"/>
    </source>
</evidence>
<dbReference type="Gene3D" id="2.30.290.10">
    <property type="entry name" value="BH3618-like"/>
    <property type="match status" value="1"/>
</dbReference>
<comment type="similarity">
    <text evidence="4">Belongs to the FliW family.</text>
</comment>
<keyword evidence="4" id="KW-0143">Chaperone</keyword>
<dbReference type="GO" id="GO:0006417">
    <property type="term" value="P:regulation of translation"/>
    <property type="evidence" value="ECO:0007669"/>
    <property type="project" value="UniProtKB-KW"/>
</dbReference>
<evidence type="ECO:0000256" key="2">
    <source>
        <dbReference type="ARBA" id="ARBA00022795"/>
    </source>
</evidence>
<dbReference type="Proteomes" id="UP000248168">
    <property type="component" value="Unassembled WGS sequence"/>
</dbReference>
<protein>
    <recommendedName>
        <fullName evidence="4">Flagellar assembly factor FliW</fullName>
    </recommendedName>
</protein>
<dbReference type="Pfam" id="PF02623">
    <property type="entry name" value="FliW"/>
    <property type="match status" value="1"/>
</dbReference>
<dbReference type="AlphaFoldDB" id="A0A330L5R9"/>
<dbReference type="GO" id="GO:0005737">
    <property type="term" value="C:cytoplasm"/>
    <property type="evidence" value="ECO:0007669"/>
    <property type="project" value="UniProtKB-SubCell"/>
</dbReference>
<name>A0A330L5R9_9BACT</name>
<keyword evidence="5" id="KW-0969">Cilium</keyword>
<evidence type="ECO:0000313" key="6">
    <source>
        <dbReference type="Proteomes" id="UP000248168"/>
    </source>
</evidence>
<proteinExistence type="inferred from homology"/>
<comment type="function">
    <text evidence="4">Acts as an anti-CsrA protein, binds CsrA and prevents it from repressing translation of its target genes, one of which is flagellin. Binds to flagellin and participates in the assembly of the flagellum.</text>
</comment>
<dbReference type="EMBL" id="OUNR01000016">
    <property type="protein sequence ID" value="SPP65175.1"/>
    <property type="molecule type" value="Genomic_DNA"/>
</dbReference>
<reference evidence="6" key="1">
    <citation type="submission" date="2018-04" db="EMBL/GenBank/DDBJ databases">
        <authorList>
            <person name="Lucker S."/>
            <person name="Sakoula D."/>
        </authorList>
    </citation>
    <scope>NUCLEOTIDE SEQUENCE [LARGE SCALE GENOMIC DNA]</scope>
</reference>
<dbReference type="SUPFAM" id="SSF141457">
    <property type="entry name" value="BH3618-like"/>
    <property type="match status" value="1"/>
</dbReference>
<organism evidence="5 6">
    <name type="scientific">Nitrospira lenta</name>
    <dbReference type="NCBI Taxonomy" id="1436998"/>
    <lineage>
        <taxon>Bacteria</taxon>
        <taxon>Pseudomonadati</taxon>
        <taxon>Nitrospirota</taxon>
        <taxon>Nitrospiria</taxon>
        <taxon>Nitrospirales</taxon>
        <taxon>Nitrospiraceae</taxon>
        <taxon>Nitrospira</taxon>
    </lineage>
</organism>
<keyword evidence="2 4" id="KW-1005">Bacterial flagellum biogenesis</keyword>
<keyword evidence="5" id="KW-0282">Flagellum</keyword>
<dbReference type="GO" id="GO:0044780">
    <property type="term" value="P:bacterial-type flagellum assembly"/>
    <property type="evidence" value="ECO:0007669"/>
    <property type="project" value="UniProtKB-UniRule"/>
</dbReference>
<keyword evidence="3 4" id="KW-0810">Translation regulation</keyword>
<evidence type="ECO:0000256" key="3">
    <source>
        <dbReference type="ARBA" id="ARBA00022845"/>
    </source>
</evidence>
<keyword evidence="1 4" id="KW-0963">Cytoplasm</keyword>
<dbReference type="OrthoDB" id="9801235at2"/>
<dbReference type="InterPro" id="IPR024046">
    <property type="entry name" value="Flagellar_assmbl_FliW_dom_sf"/>
</dbReference>